<protein>
    <submittedName>
        <fullName evidence="1">Uncharacterized protein</fullName>
    </submittedName>
</protein>
<dbReference type="AlphaFoldDB" id="A0A0D7AU51"/>
<dbReference type="STRING" id="1314674.A0A0D7AU51"/>
<feature type="non-terminal residue" evidence="1">
    <location>
        <position position="170"/>
    </location>
</feature>
<organism evidence="1 2">
    <name type="scientific">Cylindrobasidium torrendii FP15055 ss-10</name>
    <dbReference type="NCBI Taxonomy" id="1314674"/>
    <lineage>
        <taxon>Eukaryota</taxon>
        <taxon>Fungi</taxon>
        <taxon>Dikarya</taxon>
        <taxon>Basidiomycota</taxon>
        <taxon>Agaricomycotina</taxon>
        <taxon>Agaricomycetes</taxon>
        <taxon>Agaricomycetidae</taxon>
        <taxon>Agaricales</taxon>
        <taxon>Marasmiineae</taxon>
        <taxon>Physalacriaceae</taxon>
        <taxon>Cylindrobasidium</taxon>
    </lineage>
</organism>
<dbReference type="EMBL" id="KN881229">
    <property type="protein sequence ID" value="KIY60816.1"/>
    <property type="molecule type" value="Genomic_DNA"/>
</dbReference>
<evidence type="ECO:0000313" key="1">
    <source>
        <dbReference type="EMBL" id="KIY60816.1"/>
    </source>
</evidence>
<evidence type="ECO:0000313" key="2">
    <source>
        <dbReference type="Proteomes" id="UP000054007"/>
    </source>
</evidence>
<dbReference type="OrthoDB" id="2418900at2759"/>
<dbReference type="InterPro" id="IPR041078">
    <property type="entry name" value="Plavaka"/>
</dbReference>
<keyword evidence="2" id="KW-1185">Reference proteome</keyword>
<sequence>MEVREKLGLSYKTTNEMHETLKEVPGRAGEWQSKHIYFPDKPDQPFILIHRDILDAIRALWGDPSLADHLVFKPKKIFADENRDPQSRAYTEMWTAEWWWIIQDMLPEGSTIASLIISTDKTQLTQFSGGRQAYPVYLTLGNIPSSIRRKPSEQACILIAYLPVEKVAKI</sequence>
<dbReference type="Proteomes" id="UP000054007">
    <property type="component" value="Unassembled WGS sequence"/>
</dbReference>
<proteinExistence type="predicted"/>
<accession>A0A0D7AU51</accession>
<dbReference type="Pfam" id="PF18759">
    <property type="entry name" value="Plavaka"/>
    <property type="match status" value="1"/>
</dbReference>
<gene>
    <name evidence="1" type="ORF">CYLTODRAFT_363676</name>
</gene>
<reference evidence="1 2" key="1">
    <citation type="journal article" date="2015" name="Fungal Genet. Biol.">
        <title>Evolution of novel wood decay mechanisms in Agaricales revealed by the genome sequences of Fistulina hepatica and Cylindrobasidium torrendii.</title>
        <authorList>
            <person name="Floudas D."/>
            <person name="Held B.W."/>
            <person name="Riley R."/>
            <person name="Nagy L.G."/>
            <person name="Koehler G."/>
            <person name="Ransdell A.S."/>
            <person name="Younus H."/>
            <person name="Chow J."/>
            <person name="Chiniquy J."/>
            <person name="Lipzen A."/>
            <person name="Tritt A."/>
            <person name="Sun H."/>
            <person name="Haridas S."/>
            <person name="LaButti K."/>
            <person name="Ohm R.A."/>
            <person name="Kues U."/>
            <person name="Blanchette R.A."/>
            <person name="Grigoriev I.V."/>
            <person name="Minto R.E."/>
            <person name="Hibbett D.S."/>
        </authorList>
    </citation>
    <scope>NUCLEOTIDE SEQUENCE [LARGE SCALE GENOMIC DNA]</scope>
    <source>
        <strain evidence="1 2">FP15055 ss-10</strain>
    </source>
</reference>
<name>A0A0D7AU51_9AGAR</name>